<sequence length="496" mass="56862">MHKEISQEIIDYLKLHNKFITSEELSNGLNVSKKTIARHINSINKKYSQPIIVSQRGRGYELNYSNYLNMANSNVHNDSSTQLRQENMLAKLLFASPNDVKIYDLVNSLYISEPVLRNDEKQISKRICKWNLKLESKQRSVKITGNEKDIRSALMEVVLHINKSTDIETLRKNTSQLDQKDFNFALSQVEMALRVLNGSLPYPYNINFFAHIYVLLIRAKKFKAMDKSISLDTSLQTEIKMNPEIFSICKSIVSNMKKYLGFKGEELDSEVYYLFKYLLTSRFNSFDGIVLDDRDLADQVTDFFISKVSAYLHCSFSPSIKDEIKNHVLAMISRLKMKISLPNALLKDIKLEYPQVFTATKKAATLASQKFNLPVIPDDETGFICLYFAKYYEENNKSNKKIKAYVICTTGIGTSGIISTKIKNSIPEIEIVGLASNYNIENIIKNKPEIELLISTVPINYHGKIPVELVSAFFTKKDEQKVRNVVRNIINERSFA</sequence>
<name>A0A0F4L8P3_9LACO</name>
<dbReference type="Proteomes" id="UP000033533">
    <property type="component" value="Unassembled WGS sequence"/>
</dbReference>
<dbReference type="Pfam" id="PF05043">
    <property type="entry name" value="Mga"/>
    <property type="match status" value="1"/>
</dbReference>
<dbReference type="InterPro" id="IPR013011">
    <property type="entry name" value="PTS_EIIB_2"/>
</dbReference>
<evidence type="ECO:0000256" key="1">
    <source>
        <dbReference type="ARBA" id="ARBA00022679"/>
    </source>
</evidence>
<dbReference type="InterPro" id="IPR050661">
    <property type="entry name" value="BglG_antiterminators"/>
</dbReference>
<evidence type="ECO:0000259" key="7">
    <source>
        <dbReference type="PROSITE" id="PS51372"/>
    </source>
</evidence>
<dbReference type="STRING" id="1218493.JF76_12980"/>
<dbReference type="CDD" id="cd05568">
    <property type="entry name" value="PTS_IIB_bgl_like"/>
    <property type="match status" value="1"/>
</dbReference>
<evidence type="ECO:0000313" key="9">
    <source>
        <dbReference type="Proteomes" id="UP000033533"/>
    </source>
</evidence>
<reference evidence="8 9" key="1">
    <citation type="submission" date="2014-12" db="EMBL/GenBank/DDBJ databases">
        <title>Comparative genomics of the lactic acid bacteria isolated from the honey bee gut.</title>
        <authorList>
            <person name="Ellegaard K.M."/>
            <person name="Tamarit D."/>
            <person name="Javelind E."/>
            <person name="Olofsson T."/>
            <person name="Andersson S.G."/>
            <person name="Vasquez A."/>
        </authorList>
    </citation>
    <scope>NUCLEOTIDE SEQUENCE [LARGE SCALE GENOMIC DNA]</scope>
    <source>
        <strain evidence="8 9">Biut2</strain>
    </source>
</reference>
<evidence type="ECO:0000256" key="2">
    <source>
        <dbReference type="ARBA" id="ARBA00022737"/>
    </source>
</evidence>
<dbReference type="SUPFAM" id="SSF52794">
    <property type="entry name" value="PTS system IIB component-like"/>
    <property type="match status" value="1"/>
</dbReference>
<evidence type="ECO:0000259" key="6">
    <source>
        <dbReference type="PROSITE" id="PS51099"/>
    </source>
</evidence>
<dbReference type="PROSITE" id="PS51099">
    <property type="entry name" value="PTS_EIIB_TYPE_2"/>
    <property type="match status" value="1"/>
</dbReference>
<keyword evidence="1" id="KW-0808">Transferase</keyword>
<dbReference type="EMBL" id="JXBY01000020">
    <property type="protein sequence ID" value="KJY55212.1"/>
    <property type="molecule type" value="Genomic_DNA"/>
</dbReference>
<dbReference type="PATRIC" id="fig|1218493.3.peg.1358"/>
<dbReference type="RefSeq" id="WP_045928348.1">
    <property type="nucleotide sequence ID" value="NZ_JBHSZS010000010.1"/>
</dbReference>
<dbReference type="PANTHER" id="PTHR30185">
    <property type="entry name" value="CRYPTIC BETA-GLUCOSIDE BGL OPERON ANTITERMINATOR"/>
    <property type="match status" value="1"/>
</dbReference>
<feature type="domain" description="PTS EIIB type-2" evidence="6">
    <location>
        <begin position="402"/>
        <end position="494"/>
    </location>
</feature>
<dbReference type="InterPro" id="IPR036634">
    <property type="entry name" value="PRD_sf"/>
</dbReference>
<dbReference type="Gene3D" id="1.10.10.10">
    <property type="entry name" value="Winged helix-like DNA-binding domain superfamily/Winged helix DNA-binding domain"/>
    <property type="match status" value="1"/>
</dbReference>
<gene>
    <name evidence="8" type="ORF">JF76_12980</name>
</gene>
<dbReference type="HOGENOM" id="CLU_013442_2_1_9"/>
<feature type="domain" description="PRD" evidence="7">
    <location>
        <begin position="288"/>
        <end position="398"/>
    </location>
</feature>
<keyword evidence="2" id="KW-0677">Repeat</keyword>
<dbReference type="GO" id="GO:0009401">
    <property type="term" value="P:phosphoenolpyruvate-dependent sugar phosphotransferase system"/>
    <property type="evidence" value="ECO:0007669"/>
    <property type="project" value="InterPro"/>
</dbReference>
<evidence type="ECO:0000256" key="4">
    <source>
        <dbReference type="ARBA" id="ARBA00023159"/>
    </source>
</evidence>
<evidence type="ECO:0000256" key="5">
    <source>
        <dbReference type="ARBA" id="ARBA00023163"/>
    </source>
</evidence>
<evidence type="ECO:0000256" key="3">
    <source>
        <dbReference type="ARBA" id="ARBA00023015"/>
    </source>
</evidence>
<dbReference type="InterPro" id="IPR013196">
    <property type="entry name" value="HTH_11"/>
</dbReference>
<dbReference type="OrthoDB" id="3239954at2"/>
<dbReference type="GO" id="GO:0008982">
    <property type="term" value="F:protein-N(PI)-phosphohistidine-sugar phosphotransferase activity"/>
    <property type="evidence" value="ECO:0007669"/>
    <property type="project" value="InterPro"/>
</dbReference>
<proteinExistence type="predicted"/>
<dbReference type="Pfam" id="PF08279">
    <property type="entry name" value="HTH_11"/>
    <property type="match status" value="1"/>
</dbReference>
<dbReference type="GO" id="GO:0006355">
    <property type="term" value="P:regulation of DNA-templated transcription"/>
    <property type="evidence" value="ECO:0007669"/>
    <property type="project" value="InterPro"/>
</dbReference>
<dbReference type="InterPro" id="IPR007737">
    <property type="entry name" value="Mga_HTH"/>
</dbReference>
<accession>A0A0F4L8P3</accession>
<dbReference type="SUPFAM" id="SSF46785">
    <property type="entry name" value="Winged helix' DNA-binding domain"/>
    <property type="match status" value="1"/>
</dbReference>
<dbReference type="InterPro" id="IPR036388">
    <property type="entry name" value="WH-like_DNA-bd_sf"/>
</dbReference>
<dbReference type="InterPro" id="IPR036095">
    <property type="entry name" value="PTS_EIIB-like_sf"/>
</dbReference>
<dbReference type="SUPFAM" id="SSF63520">
    <property type="entry name" value="PTS-regulatory domain, PRD"/>
    <property type="match status" value="2"/>
</dbReference>
<keyword evidence="5" id="KW-0804">Transcription</keyword>
<evidence type="ECO:0000313" key="8">
    <source>
        <dbReference type="EMBL" id="KJY55212.1"/>
    </source>
</evidence>
<dbReference type="PROSITE" id="PS51372">
    <property type="entry name" value="PRD_2"/>
    <property type="match status" value="1"/>
</dbReference>
<dbReference type="AlphaFoldDB" id="A0A0F4L8P3"/>
<keyword evidence="3" id="KW-0805">Transcription regulation</keyword>
<keyword evidence="4" id="KW-0010">Activator</keyword>
<dbReference type="Pfam" id="PF00874">
    <property type="entry name" value="PRD"/>
    <property type="match status" value="1"/>
</dbReference>
<dbReference type="PANTHER" id="PTHR30185:SF18">
    <property type="entry name" value="TRANSCRIPTIONAL REGULATOR MTLR"/>
    <property type="match status" value="1"/>
</dbReference>
<dbReference type="Gene3D" id="3.40.50.2300">
    <property type="match status" value="1"/>
</dbReference>
<comment type="caution">
    <text evidence="8">The sequence shown here is derived from an EMBL/GenBank/DDBJ whole genome shotgun (WGS) entry which is preliminary data.</text>
</comment>
<protein>
    <submittedName>
        <fullName evidence="8">PRD domain protein</fullName>
    </submittedName>
</protein>
<organism evidence="8 9">
    <name type="scientific">Lactobacillus kullabergensis</name>
    <dbReference type="NCBI Taxonomy" id="1218493"/>
    <lineage>
        <taxon>Bacteria</taxon>
        <taxon>Bacillati</taxon>
        <taxon>Bacillota</taxon>
        <taxon>Bacilli</taxon>
        <taxon>Lactobacillales</taxon>
        <taxon>Lactobacillaceae</taxon>
        <taxon>Lactobacillus</taxon>
    </lineage>
</organism>
<dbReference type="InterPro" id="IPR011608">
    <property type="entry name" value="PRD"/>
</dbReference>
<dbReference type="InterPro" id="IPR036390">
    <property type="entry name" value="WH_DNA-bd_sf"/>
</dbReference>
<dbReference type="Gene3D" id="1.10.1790.10">
    <property type="entry name" value="PRD domain"/>
    <property type="match status" value="2"/>
</dbReference>